<dbReference type="EMBL" id="DSTX01000005">
    <property type="protein sequence ID" value="HFK20359.1"/>
    <property type="molecule type" value="Genomic_DNA"/>
</dbReference>
<organism evidence="1">
    <name type="scientific">Candidatus Methanomethylicus mesodigestus</name>
    <dbReference type="NCBI Taxonomy" id="1867258"/>
    <lineage>
        <taxon>Archaea</taxon>
        <taxon>Thermoproteota</taxon>
        <taxon>Methanosuratincolia</taxon>
        <taxon>Candidatus Methanomethylicales</taxon>
        <taxon>Candidatus Methanomethylicaceae</taxon>
        <taxon>Candidatus Methanomethylicus</taxon>
    </lineage>
</organism>
<dbReference type="AlphaFoldDB" id="A0A7C3J277"/>
<name>A0A7C3J277_9CREN</name>
<gene>
    <name evidence="1" type="ORF">ENS19_03670</name>
</gene>
<comment type="caution">
    <text evidence="1">The sequence shown here is derived from an EMBL/GenBank/DDBJ whole genome shotgun (WGS) entry which is preliminary data.</text>
</comment>
<accession>A0A7C3J277</accession>
<reference evidence="1" key="1">
    <citation type="journal article" date="2020" name="mSystems">
        <title>Genome- and Community-Level Interaction Insights into Carbon Utilization and Element Cycling Functions of Hydrothermarchaeota in Hydrothermal Sediment.</title>
        <authorList>
            <person name="Zhou Z."/>
            <person name="Liu Y."/>
            <person name="Xu W."/>
            <person name="Pan J."/>
            <person name="Luo Z.H."/>
            <person name="Li M."/>
        </authorList>
    </citation>
    <scope>NUCLEOTIDE SEQUENCE [LARGE SCALE GENOMIC DNA]</scope>
    <source>
        <strain evidence="1">SpSt-468</strain>
    </source>
</reference>
<evidence type="ECO:0000313" key="1">
    <source>
        <dbReference type="EMBL" id="HFK20359.1"/>
    </source>
</evidence>
<protein>
    <submittedName>
        <fullName evidence="1">Uncharacterized protein</fullName>
    </submittedName>
</protein>
<proteinExistence type="predicted"/>
<sequence length="120" mass="13647">MAKRRQKKSLKKLIDEAAREADKRVTSLGSPLVEELQQLVWHEDEIVIFSPDLVDLPSKVYKRMASGLKRRGFQVKKLKAIELRNDRLISVNRYLVGGKGVAEEAEVFAKMNNLSVILSI</sequence>